<keyword evidence="2" id="KW-0812">Transmembrane</keyword>
<dbReference type="GeneID" id="43600235"/>
<dbReference type="Proteomes" id="UP000254866">
    <property type="component" value="Unassembled WGS sequence"/>
</dbReference>
<evidence type="ECO:0000313" key="3">
    <source>
        <dbReference type="EMBL" id="RDL35455.1"/>
    </source>
</evidence>
<feature type="compositionally biased region" description="Low complexity" evidence="1">
    <location>
        <begin position="468"/>
        <end position="493"/>
    </location>
</feature>
<accession>A0A370TJC3</accession>
<feature type="compositionally biased region" description="Low complexity" evidence="1">
    <location>
        <begin position="425"/>
        <end position="437"/>
    </location>
</feature>
<name>A0A370TJC3_9HELO</name>
<organism evidence="3 4">
    <name type="scientific">Venustampulla echinocandica</name>
    <dbReference type="NCBI Taxonomy" id="2656787"/>
    <lineage>
        <taxon>Eukaryota</taxon>
        <taxon>Fungi</taxon>
        <taxon>Dikarya</taxon>
        <taxon>Ascomycota</taxon>
        <taxon>Pezizomycotina</taxon>
        <taxon>Leotiomycetes</taxon>
        <taxon>Helotiales</taxon>
        <taxon>Pleuroascaceae</taxon>
        <taxon>Venustampulla</taxon>
    </lineage>
</organism>
<feature type="region of interest" description="Disordered" evidence="1">
    <location>
        <begin position="373"/>
        <end position="493"/>
    </location>
</feature>
<keyword evidence="2" id="KW-0472">Membrane</keyword>
<keyword evidence="4" id="KW-1185">Reference proteome</keyword>
<dbReference type="EMBL" id="NPIC01000006">
    <property type="protein sequence ID" value="RDL35455.1"/>
    <property type="molecule type" value="Genomic_DNA"/>
</dbReference>
<comment type="caution">
    <text evidence="3">The sequence shown here is derived from an EMBL/GenBank/DDBJ whole genome shotgun (WGS) entry which is preliminary data.</text>
</comment>
<protein>
    <submittedName>
        <fullName evidence="3">Uncharacterized protein</fullName>
    </submittedName>
</protein>
<dbReference type="OrthoDB" id="5292518at2759"/>
<dbReference type="STRING" id="2656787.A0A370TJC3"/>
<dbReference type="AlphaFoldDB" id="A0A370TJC3"/>
<reference evidence="3 4" key="1">
    <citation type="journal article" date="2018" name="IMA Fungus">
        <title>IMA Genome-F 9: Draft genome sequence of Annulohypoxylon stygium, Aspergillus mulundensis, Berkeleyomyces basicola (syn. Thielaviopsis basicola), Ceratocystis smalleyi, two Cercospora beticola strains, Coleophoma cylindrospora, Fusarium fracticaudum, Phialophora cf. hyalina, and Morchella septimelata.</title>
        <authorList>
            <person name="Wingfield B.D."/>
            <person name="Bills G.F."/>
            <person name="Dong Y."/>
            <person name="Huang W."/>
            <person name="Nel W.J."/>
            <person name="Swalarsk-Parry B.S."/>
            <person name="Vaghefi N."/>
            <person name="Wilken P.M."/>
            <person name="An Z."/>
            <person name="de Beer Z.W."/>
            <person name="De Vos L."/>
            <person name="Chen L."/>
            <person name="Duong T.A."/>
            <person name="Gao Y."/>
            <person name="Hammerbacher A."/>
            <person name="Kikkert J.R."/>
            <person name="Li Y."/>
            <person name="Li H."/>
            <person name="Li K."/>
            <person name="Li Q."/>
            <person name="Liu X."/>
            <person name="Ma X."/>
            <person name="Naidoo K."/>
            <person name="Pethybridge S.J."/>
            <person name="Sun J."/>
            <person name="Steenkamp E.T."/>
            <person name="van der Nest M.A."/>
            <person name="van Wyk S."/>
            <person name="Wingfield M.J."/>
            <person name="Xiong C."/>
            <person name="Yue Q."/>
            <person name="Zhang X."/>
        </authorList>
    </citation>
    <scope>NUCLEOTIDE SEQUENCE [LARGE SCALE GENOMIC DNA]</scope>
    <source>
        <strain evidence="3 4">BP 5553</strain>
    </source>
</reference>
<feature type="region of interest" description="Disordered" evidence="1">
    <location>
        <begin position="586"/>
        <end position="609"/>
    </location>
</feature>
<evidence type="ECO:0000313" key="4">
    <source>
        <dbReference type="Proteomes" id="UP000254866"/>
    </source>
</evidence>
<proteinExistence type="predicted"/>
<feature type="transmembrane region" description="Helical" evidence="2">
    <location>
        <begin position="300"/>
        <end position="323"/>
    </location>
</feature>
<keyword evidence="2" id="KW-1133">Transmembrane helix</keyword>
<sequence length="609" mass="63653">MRAIRGYWVCTAALAAGDSESSNPDNLRKRIDAEQVIITVVTSESIVGGQGVLEIDDGIQLREGAERSIVVVTTTQSAVTIAYPKKAEAPLFKRKLGSNRWDIIHEGIQGQKRDATQCPADYQLCPKSLNGGCCPNDRVCGSSSCLPTSTAPASACGKLGYVACGMSDGGGCCPSGYACGQLGCSPSAGVSYSQTCGVESYLCPASFNYGCCKKGMGCALNGCYATSITTFTVTETFTTTDASSNPHTITSTILTAATPSVPTATASNEANLVPKLPSTVSAIAKVDATGSPSTGMSTPVIGGIIGASVAFLIIILIAATLIIRRLNTAIKISATSNSRTSSSGPRTGQPHAQQIEGLDVDAMSIDPLMMTGSEAASSVRHPSHQSNPHSSAHEVEANSPPLFHSPFTPYPPPHTHYPRGYNPVAASESNYSQSSSAGYFDLPIQSNHRDSQGSGPTRRPSQHGRNWSNASDQSQVSQVSSEAAELEATSEGGSRWGIHRALSGLGMGRMVSRRRSDNVALIGGPNRPTPASPVLGHIPEASESQHRVDLLGHVGARGLNGVQGLSGVQLREAGLSNSQLREMTMSEVSNPYASPTERHAPDMNEKQYG</sequence>
<evidence type="ECO:0000256" key="1">
    <source>
        <dbReference type="SAM" id="MobiDB-lite"/>
    </source>
</evidence>
<gene>
    <name evidence="3" type="ORF">BP5553_07386</name>
</gene>
<dbReference type="RefSeq" id="XP_031868278.1">
    <property type="nucleotide sequence ID" value="XM_032016009.1"/>
</dbReference>
<feature type="compositionally biased region" description="Basic and acidic residues" evidence="1">
    <location>
        <begin position="596"/>
        <end position="609"/>
    </location>
</feature>
<evidence type="ECO:0000256" key="2">
    <source>
        <dbReference type="SAM" id="Phobius"/>
    </source>
</evidence>